<reference evidence="2 4" key="2">
    <citation type="submission" date="2016-11" db="EMBL/GenBank/DDBJ databases">
        <title>Whole genomes of Flavobacteriaceae.</title>
        <authorList>
            <person name="Stine C."/>
            <person name="Li C."/>
            <person name="Tadesse D."/>
        </authorList>
    </citation>
    <scope>NUCLEOTIDE SEQUENCE [LARGE SCALE GENOMIC DNA]</scope>
    <source>
        <strain evidence="2 4">ATCC 29551</strain>
    </source>
</reference>
<dbReference type="Proteomes" id="UP000028712">
    <property type="component" value="Unassembled WGS sequence"/>
</dbReference>
<dbReference type="RefSeq" id="WP_035618673.1">
    <property type="nucleotide sequence ID" value="NZ_JBEWQG010000010.1"/>
</dbReference>
<dbReference type="EMBL" id="JPRM01000003">
    <property type="protein sequence ID" value="KFF19520.1"/>
    <property type="molecule type" value="Genomic_DNA"/>
</dbReference>
<evidence type="ECO:0000313" key="2">
    <source>
        <dbReference type="EMBL" id="OXA85443.1"/>
    </source>
</evidence>
<dbReference type="EMBL" id="MUGY01000059">
    <property type="protein sequence ID" value="OXA85443.1"/>
    <property type="molecule type" value="Genomic_DNA"/>
</dbReference>
<comment type="caution">
    <text evidence="1">The sequence shown here is derived from an EMBL/GenBank/DDBJ whole genome shotgun (WGS) entry which is preliminary data.</text>
</comment>
<keyword evidence="4" id="KW-1185">Reference proteome</keyword>
<evidence type="ECO:0000313" key="4">
    <source>
        <dbReference type="Proteomes" id="UP000198424"/>
    </source>
</evidence>
<name>A0A086AS56_FLAHY</name>
<gene>
    <name evidence="2" type="ORF">B0A62_24560</name>
    <name evidence="1" type="ORF">IW20_03315</name>
</gene>
<protein>
    <submittedName>
        <fullName evidence="1">Uncharacterized protein</fullName>
    </submittedName>
</protein>
<dbReference type="OrthoDB" id="7433394at2"/>
<organism evidence="1 3">
    <name type="scientific">Flavobacterium hydatis</name>
    <name type="common">Cytophaga aquatilis</name>
    <dbReference type="NCBI Taxonomy" id="991"/>
    <lineage>
        <taxon>Bacteria</taxon>
        <taxon>Pseudomonadati</taxon>
        <taxon>Bacteroidota</taxon>
        <taxon>Flavobacteriia</taxon>
        <taxon>Flavobacteriales</taxon>
        <taxon>Flavobacteriaceae</taxon>
        <taxon>Flavobacterium</taxon>
    </lineage>
</organism>
<dbReference type="AlphaFoldDB" id="A0A086AS56"/>
<dbReference type="eggNOG" id="ENOG502ZBTY">
    <property type="taxonomic scope" value="Bacteria"/>
</dbReference>
<dbReference type="Proteomes" id="UP000198424">
    <property type="component" value="Unassembled WGS sequence"/>
</dbReference>
<sequence>MKKSFVYFVLFMFIYQFCFSQKLDKQSEKNVKNFIDNIKNNRKLDIADNVKYPIYRSYPIPEIKNKNEFIKRYDEIFDEKLKNQIIKSSLSKDWALVGERGIMLYNGLLWLDDAGTLISVNYQSKFENNQKKQLIANEKKTLHFSIAKFKEPICFLQTSKYKIRIDDLGNENLRYSSWRIDKPMTDKPDLVITNGKIVFDGMGGNHYYDFINGNFRYECYIILVGADDSPPGYLSIYENKKEIISQDINIVRR</sequence>
<reference evidence="1 3" key="1">
    <citation type="submission" date="2014-07" db="EMBL/GenBank/DDBJ databases">
        <title>Genome of Flavobacterium hydatis DSM 2063.</title>
        <authorList>
            <person name="Pipes S.E."/>
            <person name="Stropko S.J."/>
            <person name="Newman J.D."/>
        </authorList>
    </citation>
    <scope>NUCLEOTIDE SEQUENCE [LARGE SCALE GENOMIC DNA]</scope>
    <source>
        <strain evidence="1 3">DSM 2063</strain>
    </source>
</reference>
<dbReference type="STRING" id="991.IW20_03315"/>
<accession>A0A086AS56</accession>
<evidence type="ECO:0000313" key="3">
    <source>
        <dbReference type="Proteomes" id="UP000028712"/>
    </source>
</evidence>
<evidence type="ECO:0000313" key="1">
    <source>
        <dbReference type="EMBL" id="KFF19520.1"/>
    </source>
</evidence>
<proteinExistence type="predicted"/>